<evidence type="ECO:0000259" key="13">
    <source>
        <dbReference type="Pfam" id="PF00890"/>
    </source>
</evidence>
<feature type="domain" description="Fumarate reductase/succinate dehydrogenase flavoprotein-like C-terminal" evidence="14">
    <location>
        <begin position="437"/>
        <end position="566"/>
    </location>
</feature>
<dbReference type="InterPro" id="IPR015939">
    <property type="entry name" value="Fum_Rdtase/Succ_DH_flav-like_C"/>
</dbReference>
<feature type="active site" description="Proton acceptor" evidence="12">
    <location>
        <position position="272"/>
    </location>
</feature>
<keyword evidence="6" id="KW-0285">Flavoprotein</keyword>
<evidence type="ECO:0000256" key="1">
    <source>
        <dbReference type="ARBA" id="ARBA00001974"/>
    </source>
</evidence>
<dbReference type="Pfam" id="PF00890">
    <property type="entry name" value="FAD_binding_2"/>
    <property type="match status" value="1"/>
</dbReference>
<evidence type="ECO:0000256" key="6">
    <source>
        <dbReference type="ARBA" id="ARBA00022630"/>
    </source>
</evidence>
<dbReference type="AlphaFoldDB" id="A0A6N4RC44"/>
<keyword evidence="10" id="KW-0472">Membrane</keyword>
<evidence type="ECO:0000256" key="12">
    <source>
        <dbReference type="PIRSR" id="PIRSR000171-1"/>
    </source>
</evidence>
<sequence>MIQHDILIIGAGLAGMRAAFEGISAGLDTAVISKIHPLRSHSCAAQGGVNAAINPKDDWRHHAYDTVKGADYVGDQDSIDLMCSEAPQAVLDMDAMGCPFSREEDGSIAQRAFGGQNFPRTAYAADRTGHAMLHTLWEQAIKLGTKVYDEYYLLKITTDNGRASGAIVMDIKTGKLHQIKAKAVCVATGGYGRLFASNTNAMTNTGDGLAHAMRAGAAAADLEFVQFHPTGLRNSGILISEGVRGEGAYLIGADGQRFMHKYAPNKLELASRDVVSRSMTTEIMNGNGHNGGVFLDVRHLGRDLILERLPQIRQLSIDFEGVDPIDAPIPVRPTCHYTMGGIRTDKLGHSEQLPGLFAAGEAACVSVHGANRLGANSLLETIVFGKITGKEIVKFVTEGEGREWPNCDSADLQDVSAQIAQLKARPAEGGVRQSDIRHELTEGMQEYCGVFRSAEGLAKAMAAVQKAKADMQKLYVDDKGDAFNTDVITALELSNLVLLGEATVLAAIERTESRGAQARTDYPKRDDENWIVHITSTVDKNGNVTLGRDAVRTVNNPEYAPKERTY</sequence>
<dbReference type="PANTHER" id="PTHR11632:SF51">
    <property type="entry name" value="SUCCINATE DEHYDROGENASE [UBIQUINONE] FLAVOPROTEIN SUBUNIT, MITOCHONDRIAL"/>
    <property type="match status" value="1"/>
</dbReference>
<dbReference type="FunFam" id="3.90.700.10:FF:000001">
    <property type="entry name" value="Mitochondrial succinate dehydrogenase flavoprotein subunit"/>
    <property type="match status" value="1"/>
</dbReference>
<evidence type="ECO:0000256" key="11">
    <source>
        <dbReference type="ARBA" id="ARBA00049220"/>
    </source>
</evidence>
<evidence type="ECO:0000256" key="4">
    <source>
        <dbReference type="ARBA" id="ARBA00012792"/>
    </source>
</evidence>
<evidence type="ECO:0000256" key="10">
    <source>
        <dbReference type="ARBA" id="ARBA00023136"/>
    </source>
</evidence>
<dbReference type="GO" id="GO:0009055">
    <property type="term" value="F:electron transfer activity"/>
    <property type="evidence" value="ECO:0007669"/>
    <property type="project" value="TreeGrafter"/>
</dbReference>
<dbReference type="InterPro" id="IPR036188">
    <property type="entry name" value="FAD/NAD-bd_sf"/>
</dbReference>
<accession>A0A6N4RC44</accession>
<organism evidence="15 16">
    <name type="scientific">Blastochloris viridis</name>
    <name type="common">Rhodopseudomonas viridis</name>
    <dbReference type="NCBI Taxonomy" id="1079"/>
    <lineage>
        <taxon>Bacteria</taxon>
        <taxon>Pseudomonadati</taxon>
        <taxon>Pseudomonadota</taxon>
        <taxon>Alphaproteobacteria</taxon>
        <taxon>Hyphomicrobiales</taxon>
        <taxon>Blastochloridaceae</taxon>
        <taxon>Blastochloris</taxon>
    </lineage>
</organism>
<dbReference type="PIRSF" id="PIRSF000171">
    <property type="entry name" value="SDHA_APRA_LASPO"/>
    <property type="match status" value="1"/>
</dbReference>
<dbReference type="InterPro" id="IPR003953">
    <property type="entry name" value="FAD-dep_OxRdtase_2_FAD-bd"/>
</dbReference>
<dbReference type="NCBIfam" id="TIGR01812">
    <property type="entry name" value="sdhA_frdA_Gneg"/>
    <property type="match status" value="1"/>
</dbReference>
<evidence type="ECO:0000256" key="2">
    <source>
        <dbReference type="ARBA" id="ARBA00004515"/>
    </source>
</evidence>
<dbReference type="InterPro" id="IPR014006">
    <property type="entry name" value="Succ_Dhase_FrdA_Gneg"/>
</dbReference>
<keyword evidence="7" id="KW-0274">FAD</keyword>
<name>A0A6N4RC44_BLAVI</name>
<dbReference type="Gene3D" id="1.20.58.100">
    <property type="entry name" value="Fumarate reductase/succinate dehydrogenase flavoprotein-like, C-terminal domain"/>
    <property type="match status" value="1"/>
</dbReference>
<dbReference type="SUPFAM" id="SSF46977">
    <property type="entry name" value="Succinate dehydrogenase/fumarate reductase flavoprotein C-terminal domain"/>
    <property type="match status" value="1"/>
</dbReference>
<dbReference type="GO" id="GO:0022900">
    <property type="term" value="P:electron transport chain"/>
    <property type="evidence" value="ECO:0007669"/>
    <property type="project" value="InterPro"/>
</dbReference>
<evidence type="ECO:0000256" key="3">
    <source>
        <dbReference type="ARBA" id="ARBA00008040"/>
    </source>
</evidence>
<evidence type="ECO:0000259" key="14">
    <source>
        <dbReference type="Pfam" id="PF02910"/>
    </source>
</evidence>
<dbReference type="InterPro" id="IPR003952">
    <property type="entry name" value="FRD_SDH_FAD_BS"/>
</dbReference>
<dbReference type="Proteomes" id="UP000320948">
    <property type="component" value="Unassembled WGS sequence"/>
</dbReference>
<dbReference type="EC" id="1.3.5.1" evidence="4"/>
<dbReference type="Gene3D" id="3.90.700.10">
    <property type="entry name" value="Succinate dehydrogenase/fumarate reductase flavoprotein, catalytic domain"/>
    <property type="match status" value="1"/>
</dbReference>
<evidence type="ECO:0000256" key="8">
    <source>
        <dbReference type="ARBA" id="ARBA00022982"/>
    </source>
</evidence>
<dbReference type="PROSITE" id="PS00504">
    <property type="entry name" value="FRD_SDH_FAD_BINDING"/>
    <property type="match status" value="1"/>
</dbReference>
<dbReference type="GO" id="GO:0050660">
    <property type="term" value="F:flavin adenine dinucleotide binding"/>
    <property type="evidence" value="ECO:0007669"/>
    <property type="project" value="InterPro"/>
</dbReference>
<dbReference type="InterPro" id="IPR037099">
    <property type="entry name" value="Fum_R/Succ_DH_flav-like_C_sf"/>
</dbReference>
<evidence type="ECO:0000313" key="16">
    <source>
        <dbReference type="Proteomes" id="UP000320948"/>
    </source>
</evidence>
<evidence type="ECO:0000256" key="9">
    <source>
        <dbReference type="ARBA" id="ARBA00023002"/>
    </source>
</evidence>
<evidence type="ECO:0000256" key="5">
    <source>
        <dbReference type="ARBA" id="ARBA00022448"/>
    </source>
</evidence>
<dbReference type="InterPro" id="IPR030664">
    <property type="entry name" value="SdhA/FrdA/AprA"/>
</dbReference>
<evidence type="ECO:0000256" key="7">
    <source>
        <dbReference type="ARBA" id="ARBA00022827"/>
    </source>
</evidence>
<dbReference type="GO" id="GO:0009061">
    <property type="term" value="P:anaerobic respiration"/>
    <property type="evidence" value="ECO:0007669"/>
    <property type="project" value="TreeGrafter"/>
</dbReference>
<keyword evidence="9" id="KW-0560">Oxidoreductase</keyword>
<gene>
    <name evidence="15" type="ORF">DI628_06855</name>
</gene>
<dbReference type="PANTHER" id="PTHR11632">
    <property type="entry name" value="SUCCINATE DEHYDROGENASE 2 FLAVOPROTEIN SUBUNIT"/>
    <property type="match status" value="1"/>
</dbReference>
<dbReference type="SUPFAM" id="SSF56425">
    <property type="entry name" value="Succinate dehydrogenase/fumarate reductase flavoprotein, catalytic domain"/>
    <property type="match status" value="1"/>
</dbReference>
<dbReference type="GO" id="GO:0008177">
    <property type="term" value="F:succinate dehydrogenase (quinone) activity"/>
    <property type="evidence" value="ECO:0007669"/>
    <property type="project" value="UniProtKB-EC"/>
</dbReference>
<keyword evidence="8" id="KW-0249">Electron transport</keyword>
<dbReference type="Pfam" id="PF02910">
    <property type="entry name" value="Succ_DH_flav_C"/>
    <property type="match status" value="1"/>
</dbReference>
<protein>
    <recommendedName>
        <fullName evidence="4">succinate dehydrogenase</fullName>
        <ecNumber evidence="4">1.3.5.1</ecNumber>
    </recommendedName>
</protein>
<dbReference type="GO" id="GO:0005886">
    <property type="term" value="C:plasma membrane"/>
    <property type="evidence" value="ECO:0007669"/>
    <property type="project" value="UniProtKB-SubCell"/>
</dbReference>
<reference evidence="15 16" key="1">
    <citation type="journal article" date="2017" name="Nat. Commun.">
        <title>In situ click chemistry generation of cyclooxygenase-2 inhibitors.</title>
        <authorList>
            <person name="Bhardwaj A."/>
            <person name="Kaur J."/>
            <person name="Wuest M."/>
            <person name="Wuest F."/>
        </authorList>
    </citation>
    <scope>NUCLEOTIDE SEQUENCE [LARGE SCALE GENOMIC DNA]</scope>
    <source>
        <strain evidence="15">S2_018_000_R2_106</strain>
    </source>
</reference>
<feature type="domain" description="FAD-dependent oxidoreductase 2 FAD-binding" evidence="13">
    <location>
        <begin position="5"/>
        <end position="378"/>
    </location>
</feature>
<comment type="cofactor">
    <cofactor evidence="1">
        <name>FAD</name>
        <dbReference type="ChEBI" id="CHEBI:57692"/>
    </cofactor>
</comment>
<evidence type="ECO:0000313" key="15">
    <source>
        <dbReference type="EMBL" id="TKW60616.1"/>
    </source>
</evidence>
<dbReference type="SUPFAM" id="SSF51905">
    <property type="entry name" value="FAD/NAD(P)-binding domain"/>
    <property type="match status" value="1"/>
</dbReference>
<dbReference type="InterPro" id="IPR027477">
    <property type="entry name" value="Succ_DH/fumarate_Rdtase_cat_sf"/>
</dbReference>
<comment type="catalytic activity">
    <reaction evidence="11">
        <text>a quinone + succinate = fumarate + a quinol</text>
        <dbReference type="Rhea" id="RHEA:40523"/>
        <dbReference type="ChEBI" id="CHEBI:24646"/>
        <dbReference type="ChEBI" id="CHEBI:29806"/>
        <dbReference type="ChEBI" id="CHEBI:30031"/>
        <dbReference type="ChEBI" id="CHEBI:132124"/>
        <dbReference type="EC" id="1.3.5.1"/>
    </reaction>
</comment>
<dbReference type="Gene3D" id="3.50.50.60">
    <property type="entry name" value="FAD/NAD(P)-binding domain"/>
    <property type="match status" value="1"/>
</dbReference>
<comment type="caution">
    <text evidence="15">The sequence shown here is derived from an EMBL/GenBank/DDBJ whole genome shotgun (WGS) entry which is preliminary data.</text>
</comment>
<proteinExistence type="inferred from homology"/>
<comment type="subcellular location">
    <subcellularLocation>
        <location evidence="2">Cell inner membrane</location>
        <topology evidence="2">Peripheral membrane protein</topology>
        <orientation evidence="2">Cytoplasmic side</orientation>
    </subcellularLocation>
</comment>
<dbReference type="EMBL" id="VAFM01000002">
    <property type="protein sequence ID" value="TKW60616.1"/>
    <property type="molecule type" value="Genomic_DNA"/>
</dbReference>
<keyword evidence="5" id="KW-0813">Transport</keyword>
<comment type="similarity">
    <text evidence="3">Belongs to the FAD-dependent oxidoreductase 2 family. FRD/SDH subfamily.</text>
</comment>